<feature type="compositionally biased region" description="Basic and acidic residues" evidence="1">
    <location>
        <begin position="67"/>
        <end position="81"/>
    </location>
</feature>
<feature type="region of interest" description="Disordered" evidence="1">
    <location>
        <begin position="17"/>
        <end position="81"/>
    </location>
</feature>
<accession>A0A813LZ19</accession>
<evidence type="ECO:0000313" key="2">
    <source>
        <dbReference type="EMBL" id="CAE8742158.1"/>
    </source>
</evidence>
<dbReference type="AlphaFoldDB" id="A0A813LZ19"/>
<dbReference type="Proteomes" id="UP000626109">
    <property type="component" value="Unassembled WGS sequence"/>
</dbReference>
<reference evidence="2" key="1">
    <citation type="submission" date="2021-02" db="EMBL/GenBank/DDBJ databases">
        <authorList>
            <person name="Dougan E. K."/>
            <person name="Rhodes N."/>
            <person name="Thang M."/>
            <person name="Chan C."/>
        </authorList>
    </citation>
    <scope>NUCLEOTIDE SEQUENCE</scope>
</reference>
<evidence type="ECO:0000313" key="3">
    <source>
        <dbReference type="Proteomes" id="UP000626109"/>
    </source>
</evidence>
<sequence>MGAATTWQRLRSACMYPMHNGPAEEDPEGPCTCPTRSDPAEVDNEGRRYEGEHEGNGDENGGEEGNEEGHEKGRQEFREEEGQVEVLHCLGQMCQDLCLPSGRFDKDKWMKNKAGKVVFMASYTAAKK</sequence>
<comment type="caution">
    <text evidence="2">The sequence shown here is derived from an EMBL/GenBank/DDBJ whole genome shotgun (WGS) entry which is preliminary data.</text>
</comment>
<feature type="compositionally biased region" description="Basic and acidic residues" evidence="1">
    <location>
        <begin position="44"/>
        <end position="56"/>
    </location>
</feature>
<evidence type="ECO:0000256" key="1">
    <source>
        <dbReference type="SAM" id="MobiDB-lite"/>
    </source>
</evidence>
<organism evidence="2 3">
    <name type="scientific">Polarella glacialis</name>
    <name type="common">Dinoflagellate</name>
    <dbReference type="NCBI Taxonomy" id="89957"/>
    <lineage>
        <taxon>Eukaryota</taxon>
        <taxon>Sar</taxon>
        <taxon>Alveolata</taxon>
        <taxon>Dinophyceae</taxon>
        <taxon>Suessiales</taxon>
        <taxon>Suessiaceae</taxon>
        <taxon>Polarella</taxon>
    </lineage>
</organism>
<protein>
    <submittedName>
        <fullName evidence="2">Uncharacterized protein</fullName>
    </submittedName>
</protein>
<proteinExistence type="predicted"/>
<dbReference type="EMBL" id="CAJNNW010037480">
    <property type="protein sequence ID" value="CAE8742158.1"/>
    <property type="molecule type" value="Genomic_DNA"/>
</dbReference>
<gene>
    <name evidence="2" type="ORF">PGLA2088_LOCUS50846</name>
</gene>
<name>A0A813LZ19_POLGL</name>